<proteinExistence type="predicted"/>
<comment type="caution">
    <text evidence="2">The sequence shown here is derived from an EMBL/GenBank/DDBJ whole genome shotgun (WGS) entry which is preliminary data.</text>
</comment>
<evidence type="ECO:0008006" key="4">
    <source>
        <dbReference type="Google" id="ProtNLM"/>
    </source>
</evidence>
<gene>
    <name evidence="2" type="ORF">JQ619_18630</name>
</gene>
<evidence type="ECO:0000256" key="1">
    <source>
        <dbReference type="SAM" id="SignalP"/>
    </source>
</evidence>
<keyword evidence="3" id="KW-1185">Reference proteome</keyword>
<keyword evidence="1" id="KW-0732">Signal</keyword>
<sequence length="391" mass="43179">MNRVARAVVGVFVSTFGLLSFVTFSGNAAAQQAQQHRPPPANAAVVGNLPDREALNSGTVTVITAPIGGPMSVMGSDMAAVLDEGENLRVLPILGKGSAQNLVDIIMLKNIDMGFVATDALEFVKTEYNIPDIAQRVRYIAQLFHNDVHIVARREIRSLQDLNGRRVFAERSIGLPAARTIFRRLGIQAEIDSQTDPTGGLQKLIDGQGDAWIASVSKDAPVIKGIKNEGGRLHLLPVPYDRALQDIYLPTTFSSEEYPNLVPAGTKVDAVAASTVLMVYNWPEGSERYRRTARFVDALFGKIQVLQSPPRHPKWRDTVLSAPVSGLIRFKAAQDWLDGVGRMQSPAEDQRTPAEFRKFLDERKTQARMSTDEAARLYSDFLKWQRSKETR</sequence>
<dbReference type="PANTHER" id="PTHR42941">
    <property type="entry name" value="SLL1037 PROTEIN"/>
    <property type="match status" value="1"/>
</dbReference>
<dbReference type="Proteomes" id="UP001314635">
    <property type="component" value="Unassembled WGS sequence"/>
</dbReference>
<dbReference type="EMBL" id="JAFCLK010000016">
    <property type="protein sequence ID" value="MBR1137790.1"/>
    <property type="molecule type" value="Genomic_DNA"/>
</dbReference>
<evidence type="ECO:0000313" key="3">
    <source>
        <dbReference type="Proteomes" id="UP001314635"/>
    </source>
</evidence>
<reference evidence="3" key="1">
    <citation type="journal article" date="2021" name="ISME J.">
        <title>Evolutionary origin and ecological implication of a unique nif island in free-living Bradyrhizobium lineages.</title>
        <authorList>
            <person name="Tao J."/>
        </authorList>
    </citation>
    <scope>NUCLEOTIDE SEQUENCE [LARGE SCALE GENOMIC DNA]</scope>
    <source>
        <strain evidence="3">SZCCT0094</strain>
    </source>
</reference>
<dbReference type="Gene3D" id="3.40.190.10">
    <property type="entry name" value="Periplasmic binding protein-like II"/>
    <property type="match status" value="2"/>
</dbReference>
<name>A0ABS5G8Y6_9BRAD</name>
<dbReference type="RefSeq" id="WP_012047031.1">
    <property type="nucleotide sequence ID" value="NZ_JABFDP010000013.1"/>
</dbReference>
<dbReference type="SUPFAM" id="SSF53850">
    <property type="entry name" value="Periplasmic binding protein-like II"/>
    <property type="match status" value="1"/>
</dbReference>
<feature type="chain" id="PRO_5047133265" description="C4-dicarboxylate ABC transporter substrate-binding protein" evidence="1">
    <location>
        <begin position="29"/>
        <end position="391"/>
    </location>
</feature>
<organism evidence="2 3">
    <name type="scientific">Bradyrhizobium denitrificans</name>
    <dbReference type="NCBI Taxonomy" id="2734912"/>
    <lineage>
        <taxon>Bacteria</taxon>
        <taxon>Pseudomonadati</taxon>
        <taxon>Pseudomonadota</taxon>
        <taxon>Alphaproteobacteria</taxon>
        <taxon>Hyphomicrobiales</taxon>
        <taxon>Nitrobacteraceae</taxon>
        <taxon>Bradyrhizobium</taxon>
    </lineage>
</organism>
<evidence type="ECO:0000313" key="2">
    <source>
        <dbReference type="EMBL" id="MBR1137790.1"/>
    </source>
</evidence>
<protein>
    <recommendedName>
        <fullName evidence="4">C4-dicarboxylate ABC transporter substrate-binding protein</fullName>
    </recommendedName>
</protein>
<dbReference type="InterPro" id="IPR011852">
    <property type="entry name" value="TRAP_TAXI"/>
</dbReference>
<dbReference type="PANTHER" id="PTHR42941:SF1">
    <property type="entry name" value="SLL1037 PROTEIN"/>
    <property type="match status" value="1"/>
</dbReference>
<accession>A0ABS5G8Y6</accession>
<feature type="signal peptide" evidence="1">
    <location>
        <begin position="1"/>
        <end position="28"/>
    </location>
</feature>